<evidence type="ECO:0000313" key="3">
    <source>
        <dbReference type="EMBL" id="KAA1118384.1"/>
    </source>
</evidence>
<keyword evidence="4" id="KW-1185">Reference proteome</keyword>
<name>A0A5B0NBD0_PUCGR</name>
<gene>
    <name evidence="2" type="ORF">PGT21_006644</name>
    <name evidence="3" type="ORF">PGTUg99_006190</name>
</gene>
<dbReference type="EMBL" id="VSWC01000106">
    <property type="protein sequence ID" value="KAA1085420.1"/>
    <property type="molecule type" value="Genomic_DNA"/>
</dbReference>
<accession>A0A5B0NBD0</accession>
<feature type="region of interest" description="Disordered" evidence="1">
    <location>
        <begin position="37"/>
        <end position="85"/>
    </location>
</feature>
<dbReference type="EMBL" id="VDEP01000252">
    <property type="protein sequence ID" value="KAA1118384.1"/>
    <property type="molecule type" value="Genomic_DNA"/>
</dbReference>
<feature type="compositionally biased region" description="Low complexity" evidence="1">
    <location>
        <begin position="68"/>
        <end position="85"/>
    </location>
</feature>
<dbReference type="Proteomes" id="UP000325313">
    <property type="component" value="Unassembled WGS sequence"/>
</dbReference>
<organism evidence="2 4">
    <name type="scientific">Puccinia graminis f. sp. tritici</name>
    <dbReference type="NCBI Taxonomy" id="56615"/>
    <lineage>
        <taxon>Eukaryota</taxon>
        <taxon>Fungi</taxon>
        <taxon>Dikarya</taxon>
        <taxon>Basidiomycota</taxon>
        <taxon>Pucciniomycotina</taxon>
        <taxon>Pucciniomycetes</taxon>
        <taxon>Pucciniales</taxon>
        <taxon>Pucciniaceae</taxon>
        <taxon>Puccinia</taxon>
    </lineage>
</organism>
<dbReference type="AlphaFoldDB" id="A0A5B0NBD0"/>
<evidence type="ECO:0000256" key="1">
    <source>
        <dbReference type="SAM" id="MobiDB-lite"/>
    </source>
</evidence>
<sequence length="85" mass="9304">MSTENGSSFLLLRDHDRRCLPAAHAKLDSVCTSDQLALHPSGERGSDDNMEAIKRGPFDNRLPAQPAHSSHSLTHSQSLPQSHSF</sequence>
<feature type="compositionally biased region" description="Basic and acidic residues" evidence="1">
    <location>
        <begin position="41"/>
        <end position="58"/>
    </location>
</feature>
<comment type="caution">
    <text evidence="2">The sequence shown here is derived from an EMBL/GenBank/DDBJ whole genome shotgun (WGS) entry which is preliminary data.</text>
</comment>
<reference evidence="4 5" key="1">
    <citation type="submission" date="2019-05" db="EMBL/GenBank/DDBJ databases">
        <title>Emergence of the Ug99 lineage of the wheat stem rust pathogen through somatic hybridization.</title>
        <authorList>
            <person name="Li F."/>
            <person name="Upadhyaya N.M."/>
            <person name="Sperschneider J."/>
            <person name="Matny O."/>
            <person name="Nguyen-Phuc H."/>
            <person name="Mago R."/>
            <person name="Raley C."/>
            <person name="Miller M.E."/>
            <person name="Silverstein K.A.T."/>
            <person name="Henningsen E."/>
            <person name="Hirsch C.D."/>
            <person name="Visser B."/>
            <person name="Pretorius Z.A."/>
            <person name="Steffenson B.J."/>
            <person name="Schwessinger B."/>
            <person name="Dodds P.N."/>
            <person name="Figueroa M."/>
        </authorList>
    </citation>
    <scope>NUCLEOTIDE SEQUENCE [LARGE SCALE GENOMIC DNA]</scope>
    <source>
        <strain evidence="2">21-0</strain>
        <strain evidence="3 5">Ug99</strain>
    </source>
</reference>
<protein>
    <submittedName>
        <fullName evidence="2">Uncharacterized protein</fullName>
    </submittedName>
</protein>
<dbReference type="Proteomes" id="UP000324748">
    <property type="component" value="Unassembled WGS sequence"/>
</dbReference>
<evidence type="ECO:0000313" key="4">
    <source>
        <dbReference type="Proteomes" id="UP000324748"/>
    </source>
</evidence>
<proteinExistence type="predicted"/>
<evidence type="ECO:0000313" key="2">
    <source>
        <dbReference type="EMBL" id="KAA1085420.1"/>
    </source>
</evidence>
<evidence type="ECO:0000313" key="5">
    <source>
        <dbReference type="Proteomes" id="UP000325313"/>
    </source>
</evidence>